<reference evidence="11" key="1">
    <citation type="journal article" date="2019" name="Int. J. Syst. Evol. Microbiol.">
        <title>The Global Catalogue of Microorganisms (GCM) 10K type strain sequencing project: providing services to taxonomists for standard genome sequencing and annotation.</title>
        <authorList>
            <consortium name="The Broad Institute Genomics Platform"/>
            <consortium name="The Broad Institute Genome Sequencing Center for Infectious Disease"/>
            <person name="Wu L."/>
            <person name="Ma J."/>
        </authorList>
    </citation>
    <scope>NUCLEOTIDE SEQUENCE [LARGE SCALE GENOMIC DNA]</scope>
    <source>
        <strain evidence="11">JCM 16961</strain>
    </source>
</reference>
<dbReference type="InterPro" id="IPR036866">
    <property type="entry name" value="RibonucZ/Hydroxyglut_hydro"/>
</dbReference>
<dbReference type="PANTHER" id="PTHR30619">
    <property type="entry name" value="DNA INTERNALIZATION/COMPETENCE PROTEIN COMEC/REC2"/>
    <property type="match status" value="1"/>
</dbReference>
<feature type="transmembrane region" description="Helical" evidence="7">
    <location>
        <begin position="412"/>
        <end position="431"/>
    </location>
</feature>
<evidence type="ECO:0000256" key="7">
    <source>
        <dbReference type="SAM" id="Phobius"/>
    </source>
</evidence>
<protein>
    <submittedName>
        <fullName evidence="10">ComEC/Rec2 family competence protein</fullName>
    </submittedName>
</protein>
<evidence type="ECO:0000256" key="1">
    <source>
        <dbReference type="ARBA" id="ARBA00004651"/>
    </source>
</evidence>
<dbReference type="InterPro" id="IPR004477">
    <property type="entry name" value="ComEC_N"/>
</dbReference>
<dbReference type="InterPro" id="IPR035681">
    <property type="entry name" value="ComA-like_MBL"/>
</dbReference>
<dbReference type="CDD" id="cd07731">
    <property type="entry name" value="ComA-like_MBL-fold"/>
    <property type="match status" value="1"/>
</dbReference>
<dbReference type="Proteomes" id="UP001501536">
    <property type="component" value="Unassembled WGS sequence"/>
</dbReference>
<comment type="caution">
    <text evidence="10">The sequence shown here is derived from an EMBL/GenBank/DDBJ whole genome shotgun (WGS) entry which is preliminary data.</text>
</comment>
<dbReference type="InterPro" id="IPR052159">
    <property type="entry name" value="Competence_DNA_uptake"/>
</dbReference>
<dbReference type="Pfam" id="PF03772">
    <property type="entry name" value="Competence"/>
    <property type="match status" value="1"/>
</dbReference>
<evidence type="ECO:0000259" key="8">
    <source>
        <dbReference type="Pfam" id="PF00753"/>
    </source>
</evidence>
<evidence type="ECO:0000313" key="11">
    <source>
        <dbReference type="Proteomes" id="UP001501536"/>
    </source>
</evidence>
<evidence type="ECO:0000256" key="2">
    <source>
        <dbReference type="ARBA" id="ARBA00022475"/>
    </source>
</evidence>
<evidence type="ECO:0000259" key="9">
    <source>
        <dbReference type="Pfam" id="PF03772"/>
    </source>
</evidence>
<feature type="domain" description="Metallo-beta-lactamase" evidence="8">
    <location>
        <begin position="601"/>
        <end position="742"/>
    </location>
</feature>
<keyword evidence="3 7" id="KW-0812">Transmembrane</keyword>
<feature type="domain" description="ComEC/Rec2-related protein" evidence="9">
    <location>
        <begin position="290"/>
        <end position="553"/>
    </location>
</feature>
<feature type="transmembrane region" description="Helical" evidence="7">
    <location>
        <begin position="387"/>
        <end position="406"/>
    </location>
</feature>
<feature type="transmembrane region" description="Helical" evidence="7">
    <location>
        <begin position="469"/>
        <end position="491"/>
    </location>
</feature>
<feature type="transmembrane region" description="Helical" evidence="7">
    <location>
        <begin position="364"/>
        <end position="380"/>
    </location>
</feature>
<feature type="transmembrane region" description="Helical" evidence="7">
    <location>
        <begin position="536"/>
        <end position="555"/>
    </location>
</feature>
<feature type="transmembrane region" description="Helical" evidence="7">
    <location>
        <begin position="503"/>
        <end position="524"/>
    </location>
</feature>
<comment type="subcellular location">
    <subcellularLocation>
        <location evidence="1">Cell membrane</location>
        <topology evidence="1">Multi-pass membrane protein</topology>
    </subcellularLocation>
</comment>
<feature type="transmembrane region" description="Helical" evidence="7">
    <location>
        <begin position="56"/>
        <end position="76"/>
    </location>
</feature>
<keyword evidence="11" id="KW-1185">Reference proteome</keyword>
<organism evidence="10 11">
    <name type="scientific">Zhihengliuella alba</name>
    <dbReference type="NCBI Taxonomy" id="547018"/>
    <lineage>
        <taxon>Bacteria</taxon>
        <taxon>Bacillati</taxon>
        <taxon>Actinomycetota</taxon>
        <taxon>Actinomycetes</taxon>
        <taxon>Micrococcales</taxon>
        <taxon>Micrococcaceae</taxon>
        <taxon>Zhihengliuella</taxon>
    </lineage>
</organism>
<evidence type="ECO:0000256" key="5">
    <source>
        <dbReference type="ARBA" id="ARBA00023136"/>
    </source>
</evidence>
<sequence length="861" mass="89443">MRRAGAALSAGPSRAEPAVALRHRLREATRLDARSLCGVVGAWAAATLLPRGDPTIAAGAVAVGAALVVGAVWALCRGSGVVAWWSHWWGPLAVATAGFVLVGLTVATGAAAGHAPRLDEHAAALGTVRAELSVVGEPRRSTREQRWRGEGGAEDGGAGDGASRNAEGAGAADDRRSADVVIADARIDRYYSAGRWHAGSIPVVLRIEPPVHRAGPAGEDLGLDTGDRVYGLIRLSPAEAGDTHRYWAETAAPPDIVGDARTGPVESLRSRFGAAVRELPEYGRALLPGMVMGDRSGQDLALEEAMKTAGLAHLTAVSGANCALVMGTVLWISRLCRMPRGLGFIASAASLLGFVILVGPDPSVIRAAAMGAIACAAVFGGRGRRAFAALCACIVLLLAFEPDLAAEPGFQLSVLATAGIVLLGRPLALLLGRALPQWLSEGLAISIAAQLFCQPVILQMASSFSTYSVLANLVVAPLVPVVTVVGTLALVLGPLPAVVVAPLVWTAGLPAHAVGVVGTAVAGWPQARVPWPEGMWGALVAVAIVLLALTAVWFASSERRRRRFLGAIAGVVAAAVLLGTVQPGTGWVEPAVGPWRIAACDVGQGDAMLLNLGDHRAAMIDVGNEPERVVDCLRALDVTTLEILFVTHLHADHYGAWREVADTATIRNIYYATSDTAAGAQWGRAVTEYTGVEPQRVGAGHRDSSGAVSWEVLSPIPDENPPSENDASLVLLVRLGGAPAPLHLLAAGDIEKQSMSRLVDRGVVPDVDVLKVAHHGARNGGLEVLEAADPEAAVVSVGADNTYGHPAPEIRAGFREAGVPLFRTDEHGTLLLSVEPGDAGAELVVRSLPATRGRYRQHRPR</sequence>
<proteinExistence type="predicted"/>
<dbReference type="InterPro" id="IPR001279">
    <property type="entry name" value="Metallo-B-lactamas"/>
</dbReference>
<evidence type="ECO:0000256" key="3">
    <source>
        <dbReference type="ARBA" id="ARBA00022692"/>
    </source>
</evidence>
<name>A0ABP7CVV2_9MICC</name>
<keyword evidence="2" id="KW-1003">Cell membrane</keyword>
<feature type="transmembrane region" description="Helical" evidence="7">
    <location>
        <begin position="88"/>
        <end position="112"/>
    </location>
</feature>
<accession>A0ABP7CVV2</accession>
<feature type="transmembrane region" description="Helical" evidence="7">
    <location>
        <begin position="564"/>
        <end position="581"/>
    </location>
</feature>
<evidence type="ECO:0000256" key="6">
    <source>
        <dbReference type="SAM" id="MobiDB-lite"/>
    </source>
</evidence>
<feature type="compositionally biased region" description="Low complexity" evidence="6">
    <location>
        <begin position="161"/>
        <end position="171"/>
    </location>
</feature>
<keyword evidence="4 7" id="KW-1133">Transmembrane helix</keyword>
<dbReference type="EMBL" id="BAABCJ010000001">
    <property type="protein sequence ID" value="GAA3694702.1"/>
    <property type="molecule type" value="Genomic_DNA"/>
</dbReference>
<evidence type="ECO:0000256" key="4">
    <source>
        <dbReference type="ARBA" id="ARBA00022989"/>
    </source>
</evidence>
<feature type="transmembrane region" description="Helical" evidence="7">
    <location>
        <begin position="341"/>
        <end position="358"/>
    </location>
</feature>
<dbReference type="Pfam" id="PF00753">
    <property type="entry name" value="Lactamase_B"/>
    <property type="match status" value="1"/>
</dbReference>
<evidence type="ECO:0000313" key="10">
    <source>
        <dbReference type="EMBL" id="GAA3694702.1"/>
    </source>
</evidence>
<feature type="compositionally biased region" description="Basic and acidic residues" evidence="6">
    <location>
        <begin position="137"/>
        <end position="151"/>
    </location>
</feature>
<feature type="transmembrane region" description="Helical" evidence="7">
    <location>
        <begin position="438"/>
        <end position="457"/>
    </location>
</feature>
<keyword evidence="5 7" id="KW-0472">Membrane</keyword>
<gene>
    <name evidence="10" type="ORF">GCM10022377_04240</name>
</gene>
<dbReference type="Gene3D" id="3.60.15.10">
    <property type="entry name" value="Ribonuclease Z/Hydroxyacylglutathione hydrolase-like"/>
    <property type="match status" value="1"/>
</dbReference>
<dbReference type="SUPFAM" id="SSF56281">
    <property type="entry name" value="Metallo-hydrolase/oxidoreductase"/>
    <property type="match status" value="1"/>
</dbReference>
<dbReference type="NCBIfam" id="TIGR00360">
    <property type="entry name" value="ComEC_N-term"/>
    <property type="match status" value="1"/>
</dbReference>
<feature type="region of interest" description="Disordered" evidence="6">
    <location>
        <begin position="135"/>
        <end position="175"/>
    </location>
</feature>
<dbReference type="PANTHER" id="PTHR30619:SF1">
    <property type="entry name" value="RECOMBINATION PROTEIN 2"/>
    <property type="match status" value="1"/>
</dbReference>